<accession>A0A0V0R4Q4</accession>
<feature type="binding site" evidence="9">
    <location>
        <begin position="561"/>
        <end position="562"/>
    </location>
    <ligand>
        <name>ATP</name>
        <dbReference type="ChEBI" id="CHEBI:30616"/>
    </ligand>
</feature>
<dbReference type="OrthoDB" id="432447at2759"/>
<feature type="region of interest" description="Disordered" evidence="10">
    <location>
        <begin position="21"/>
        <end position="52"/>
    </location>
</feature>
<dbReference type="PANTHER" id="PTHR10584">
    <property type="entry name" value="SUGAR KINASE"/>
    <property type="match status" value="1"/>
</dbReference>
<name>A0A0V0R4Q4_PSEPJ</name>
<dbReference type="SUPFAM" id="SSF53613">
    <property type="entry name" value="Ribokinase-like"/>
    <property type="match status" value="1"/>
</dbReference>
<comment type="cofactor">
    <cofactor evidence="9">
        <name>Mg(2+)</name>
        <dbReference type="ChEBI" id="CHEBI:18420"/>
    </cofactor>
    <text evidence="9">Requires a divalent cation, most likely magnesium in vivo, as an electrophilic catalyst to aid phosphoryl group transfer. It is the chelate of the metal and the nucleotide that is the actual substrate.</text>
</comment>
<dbReference type="Proteomes" id="UP000054937">
    <property type="component" value="Unassembled WGS sequence"/>
</dbReference>
<comment type="pathway">
    <text evidence="9">Carbohydrate metabolism; D-ribose degradation; D-ribose 5-phosphate from beta-D-ribopyranose: step 2/2.</text>
</comment>
<evidence type="ECO:0000313" key="13">
    <source>
        <dbReference type="Proteomes" id="UP000054937"/>
    </source>
</evidence>
<dbReference type="AlphaFoldDB" id="A0A0V0R4Q4"/>
<comment type="activity regulation">
    <text evidence="9">Activated by a monovalent cation that binds near, but not in, the active site. The most likely occupant of the site in vivo is potassium. Ion binding induces a conformational change that may alter substrate affinity.</text>
</comment>
<feature type="binding site" evidence="9">
    <location>
        <position position="601"/>
    </location>
    <ligand>
        <name>ATP</name>
        <dbReference type="ChEBI" id="CHEBI:30616"/>
    </ligand>
</feature>
<keyword evidence="9" id="KW-0963">Cytoplasm</keyword>
<dbReference type="PANTHER" id="PTHR10584:SF166">
    <property type="entry name" value="RIBOKINASE"/>
    <property type="match status" value="1"/>
</dbReference>
<comment type="similarity">
    <text evidence="9">Belongs to the carbohydrate kinase PfkB family. Ribokinase subfamily.</text>
</comment>
<sequence length="635" mass="72624">MQINQLQLGSLIGEEISSYFQSEEQNNTQNTQSINPQNGQNQQQNQKISAKSNSINEEKIRNQNLISQFLENISIVGAKQKSFFIQNSQTDQNSIASNNLDQMQLNQINRKSLHFKNRGKSNSSYIKANQHQHLQSNFGKTNQNKIEKNAIQPENSEYQQINEKYINTKFLVNSNNFVSQQNEKQIKFNSLQHIDNQKQINVLKNSQNIRQNSSLKYDTSILSIQANDFLEFSPDLLKQRIYKQRQKSYKKQQKKQNYINDLLQKNSQQNLQIYISNDNIQNINEEVSQESQKSEWSIDQSKFQQNESEYFVLNSGETIQSEKTYIKNGGKGANQAVAAAKLGAKTIFTGQVGQDIYGQNIKNEMHSQSVCVEYLRQLKDVQTGQAIIMLDKKGENSIILIGGANIHYPDLNLLPKEYEQAIQQSRIIQLQKEIPTEINTLTAQYAKMHDKLIMLDCGGRDDPLPEKLLQNLDFISPNETELSRIIESPMKKDEHGEYKLDIIQIRQNLLDKYPNLIIVLKLGAKGSAVVTKNIYVECPAVTIQNSQISKDYKIIDTTGAGDCFTSAFCVRYNELVDQAEQKFDDENTLIPIFQECLQFANAAGFLCITKIGAMSAQPCRKDVDHLIQKYLNKEE</sequence>
<reference evidence="12 13" key="1">
    <citation type="journal article" date="2015" name="Sci. Rep.">
        <title>Genome of the facultative scuticociliatosis pathogen Pseudocohnilembus persalinus provides insight into its virulence through horizontal gene transfer.</title>
        <authorList>
            <person name="Xiong J."/>
            <person name="Wang G."/>
            <person name="Cheng J."/>
            <person name="Tian M."/>
            <person name="Pan X."/>
            <person name="Warren A."/>
            <person name="Jiang C."/>
            <person name="Yuan D."/>
            <person name="Miao W."/>
        </authorList>
    </citation>
    <scope>NUCLEOTIDE SEQUENCE [LARGE SCALE GENOMIC DNA]</scope>
    <source>
        <strain evidence="12">36N120E</strain>
    </source>
</reference>
<feature type="binding site" evidence="9">
    <location>
        <begin position="330"/>
        <end position="334"/>
    </location>
    <ligand>
        <name>substrate</name>
    </ligand>
</feature>
<keyword evidence="9" id="KW-0539">Nucleus</keyword>
<evidence type="ECO:0000259" key="11">
    <source>
        <dbReference type="Pfam" id="PF00294"/>
    </source>
</evidence>
<dbReference type="InterPro" id="IPR029056">
    <property type="entry name" value="Ribokinase-like"/>
</dbReference>
<keyword evidence="7 9" id="KW-0630">Potassium</keyword>
<comment type="caution">
    <text evidence="12">The sequence shown here is derived from an EMBL/GenBank/DDBJ whole genome shotgun (WGS) entry which is preliminary data.</text>
</comment>
<feature type="binding site" evidence="9">
    <location>
        <position position="607"/>
    </location>
    <ligand>
        <name>K(+)</name>
        <dbReference type="ChEBI" id="CHEBI:29103"/>
    </ligand>
</feature>
<dbReference type="GO" id="GO:0019303">
    <property type="term" value="P:D-ribose catabolic process"/>
    <property type="evidence" value="ECO:0007669"/>
    <property type="project" value="UniProtKB-UniRule"/>
</dbReference>
<feature type="domain" description="Carbohydrate kinase PfkB" evidence="11">
    <location>
        <begin position="312"/>
        <end position="617"/>
    </location>
</feature>
<dbReference type="InterPro" id="IPR011877">
    <property type="entry name" value="Ribokinase"/>
</dbReference>
<evidence type="ECO:0000256" key="1">
    <source>
        <dbReference type="ARBA" id="ARBA00022679"/>
    </source>
</evidence>
<feature type="binding site" evidence="9">
    <location>
        <position position="612"/>
    </location>
    <ligand>
        <name>K(+)</name>
        <dbReference type="ChEBI" id="CHEBI:29103"/>
    </ligand>
</feature>
<evidence type="ECO:0000256" key="5">
    <source>
        <dbReference type="ARBA" id="ARBA00022840"/>
    </source>
</evidence>
<feature type="binding site" evidence="9">
    <location>
        <position position="433"/>
    </location>
    <ligand>
        <name>substrate</name>
    </ligand>
</feature>
<dbReference type="InterPro" id="IPR002139">
    <property type="entry name" value="Ribo/fructo_kinase"/>
</dbReference>
<keyword evidence="8 9" id="KW-0119">Carbohydrate metabolism</keyword>
<comment type="subcellular location">
    <subcellularLocation>
        <location evidence="9">Cytoplasm</location>
    </subcellularLocation>
    <subcellularLocation>
        <location evidence="9">Nucleus</location>
    </subcellularLocation>
</comment>
<comment type="function">
    <text evidence="9">Catalyzes the phosphorylation of ribose at O-5 in a reaction requiring ATP and magnesium. The resulting D-ribose-5-phosphate can then be used either for sythesis of nucleotides, histidine, and tryptophan, or as a component of the pentose phosphate pathway.</text>
</comment>
<keyword evidence="1 9" id="KW-0808">Transferase</keyword>
<evidence type="ECO:0000256" key="6">
    <source>
        <dbReference type="ARBA" id="ARBA00022842"/>
    </source>
</evidence>
<organism evidence="12 13">
    <name type="scientific">Pseudocohnilembus persalinus</name>
    <name type="common">Ciliate</name>
    <dbReference type="NCBI Taxonomy" id="266149"/>
    <lineage>
        <taxon>Eukaryota</taxon>
        <taxon>Sar</taxon>
        <taxon>Alveolata</taxon>
        <taxon>Ciliophora</taxon>
        <taxon>Intramacronucleata</taxon>
        <taxon>Oligohymenophorea</taxon>
        <taxon>Scuticociliatia</taxon>
        <taxon>Philasterida</taxon>
        <taxon>Pseudocohnilembidae</taxon>
        <taxon>Pseudocohnilembus</taxon>
    </lineage>
</organism>
<dbReference type="InterPro" id="IPR011611">
    <property type="entry name" value="PfkB_dom"/>
</dbReference>
<keyword evidence="13" id="KW-1185">Reference proteome</keyword>
<feature type="binding site" evidence="9">
    <location>
        <position position="610"/>
    </location>
    <ligand>
        <name>K(+)</name>
        <dbReference type="ChEBI" id="CHEBI:29103"/>
    </ligand>
</feature>
<protein>
    <recommendedName>
        <fullName evidence="9">Ribokinase</fullName>
        <shortName evidence="9">RK</shortName>
        <ecNumber evidence="9">2.7.1.15</ecNumber>
    </recommendedName>
</protein>
<keyword evidence="2 9" id="KW-0479">Metal-binding</keyword>
<feature type="binding site" evidence="9">
    <location>
        <begin position="521"/>
        <end position="526"/>
    </location>
    <ligand>
        <name>ATP</name>
        <dbReference type="ChEBI" id="CHEBI:30616"/>
    </ligand>
</feature>
<evidence type="ECO:0000313" key="12">
    <source>
        <dbReference type="EMBL" id="KRX09459.1"/>
    </source>
</evidence>
<feature type="binding site" evidence="9">
    <location>
        <position position="556"/>
    </location>
    <ligand>
        <name>K(+)</name>
        <dbReference type="ChEBI" id="CHEBI:29103"/>
    </ligand>
</feature>
<evidence type="ECO:0000256" key="2">
    <source>
        <dbReference type="ARBA" id="ARBA00022723"/>
    </source>
</evidence>
<dbReference type="Pfam" id="PF00294">
    <property type="entry name" value="PfkB"/>
    <property type="match status" value="1"/>
</dbReference>
<keyword evidence="3 9" id="KW-0547">Nucleotide-binding</keyword>
<gene>
    <name evidence="12" type="ORF">PPERSA_00738</name>
</gene>
<dbReference type="GO" id="GO:0046872">
    <property type="term" value="F:metal ion binding"/>
    <property type="evidence" value="ECO:0007669"/>
    <property type="project" value="UniProtKB-KW"/>
</dbReference>
<dbReference type="EC" id="2.7.1.15" evidence="9"/>
<dbReference type="PRINTS" id="PR00990">
    <property type="entry name" value="RIBOKINASE"/>
</dbReference>
<dbReference type="GO" id="GO:0005524">
    <property type="term" value="F:ATP binding"/>
    <property type="evidence" value="ECO:0007669"/>
    <property type="project" value="UniProtKB-UniRule"/>
</dbReference>
<dbReference type="UniPathway" id="UPA00916">
    <property type="reaction ID" value="UER00889"/>
</dbReference>
<dbReference type="InParanoid" id="A0A0V0R4Q4"/>
<evidence type="ECO:0000256" key="7">
    <source>
        <dbReference type="ARBA" id="ARBA00022958"/>
    </source>
</evidence>
<evidence type="ECO:0000256" key="10">
    <source>
        <dbReference type="SAM" id="MobiDB-lite"/>
    </source>
</evidence>
<dbReference type="GO" id="GO:0004747">
    <property type="term" value="F:ribokinase activity"/>
    <property type="evidence" value="ECO:0007669"/>
    <property type="project" value="UniProtKB-UniRule"/>
</dbReference>
<dbReference type="EMBL" id="LDAU01000049">
    <property type="protein sequence ID" value="KRX09459.1"/>
    <property type="molecule type" value="Genomic_DNA"/>
</dbReference>
<keyword evidence="4 9" id="KW-0418">Kinase</keyword>
<dbReference type="GO" id="GO:0005737">
    <property type="term" value="C:cytoplasm"/>
    <property type="evidence" value="ECO:0007669"/>
    <property type="project" value="UniProtKB-SubCell"/>
</dbReference>
<evidence type="ECO:0000256" key="4">
    <source>
        <dbReference type="ARBA" id="ARBA00022777"/>
    </source>
</evidence>
<dbReference type="HAMAP" id="MF_01987">
    <property type="entry name" value="Ribokinase"/>
    <property type="match status" value="1"/>
</dbReference>
<comment type="caution">
    <text evidence="9">Lacks conserved residue(s) required for the propagation of feature annotation.</text>
</comment>
<dbReference type="Gene3D" id="3.40.1190.20">
    <property type="match status" value="1"/>
</dbReference>
<feature type="binding site" evidence="9">
    <location>
        <position position="562"/>
    </location>
    <ligand>
        <name>substrate</name>
    </ligand>
</feature>
<dbReference type="GO" id="GO:0005634">
    <property type="term" value="C:nucleus"/>
    <property type="evidence" value="ECO:0007669"/>
    <property type="project" value="UniProtKB-SubCell"/>
</dbReference>
<feature type="active site" description="Proton acceptor" evidence="9">
    <location>
        <position position="562"/>
    </location>
</feature>
<evidence type="ECO:0000256" key="8">
    <source>
        <dbReference type="ARBA" id="ARBA00023277"/>
    </source>
</evidence>
<proteinExistence type="inferred from homology"/>
<dbReference type="CDD" id="cd01174">
    <property type="entry name" value="ribokinase"/>
    <property type="match status" value="1"/>
</dbReference>
<keyword evidence="6 9" id="KW-0460">Magnesium</keyword>
<keyword evidence="5 9" id="KW-0067">ATP-binding</keyword>
<comment type="subunit">
    <text evidence="9">Homodimer.</text>
</comment>
<feature type="binding site" evidence="9">
    <location>
        <position position="478"/>
    </location>
    <ligand>
        <name>ATP</name>
        <dbReference type="ChEBI" id="CHEBI:30616"/>
    </ligand>
</feature>
<comment type="catalytic activity">
    <reaction evidence="9">
        <text>D-ribose + ATP = D-ribose 5-phosphate + ADP + H(+)</text>
        <dbReference type="Rhea" id="RHEA:13697"/>
        <dbReference type="ChEBI" id="CHEBI:15378"/>
        <dbReference type="ChEBI" id="CHEBI:30616"/>
        <dbReference type="ChEBI" id="CHEBI:47013"/>
        <dbReference type="ChEBI" id="CHEBI:78346"/>
        <dbReference type="ChEBI" id="CHEBI:456216"/>
        <dbReference type="EC" id="2.7.1.15"/>
    </reaction>
</comment>
<evidence type="ECO:0000256" key="3">
    <source>
        <dbReference type="ARBA" id="ARBA00022741"/>
    </source>
</evidence>
<evidence type="ECO:0000256" key="9">
    <source>
        <dbReference type="HAMAP-Rule" id="MF_03215"/>
    </source>
</evidence>
<feature type="binding site" evidence="9">
    <location>
        <position position="558"/>
    </location>
    <ligand>
        <name>K(+)</name>
        <dbReference type="ChEBI" id="CHEBI:29103"/>
    </ligand>
</feature>